<comment type="caution">
    <text evidence="3">The sequence shown here is derived from an EMBL/GenBank/DDBJ whole genome shotgun (WGS) entry which is preliminary data.</text>
</comment>
<accession>A0A2G8RCC2</accession>
<dbReference type="GO" id="GO:0005509">
    <property type="term" value="F:calcium ion binding"/>
    <property type="evidence" value="ECO:0007669"/>
    <property type="project" value="InterPro"/>
</dbReference>
<dbReference type="AlphaFoldDB" id="A0A2G8RCC2"/>
<evidence type="ECO:0000313" key="4">
    <source>
        <dbReference type="Proteomes" id="UP000231259"/>
    </source>
</evidence>
<evidence type="ECO:0000259" key="2">
    <source>
        <dbReference type="PROSITE" id="PS50222"/>
    </source>
</evidence>
<dbReference type="PROSITE" id="PS00018">
    <property type="entry name" value="EF_HAND_1"/>
    <property type="match status" value="2"/>
</dbReference>
<keyword evidence="4" id="KW-1185">Reference proteome</keyword>
<reference evidence="3 4" key="1">
    <citation type="submission" date="2013-09" db="EMBL/GenBank/DDBJ databases">
        <title>Genome sequencing of Phaeobacter antarcticus sp. nov. SM1211.</title>
        <authorList>
            <person name="Zhang X.-Y."/>
            <person name="Liu C."/>
            <person name="Chen X.-L."/>
            <person name="Xie B.-B."/>
            <person name="Qin Q.-L."/>
            <person name="Rong J.-C."/>
            <person name="Zhang Y.-Z."/>
        </authorList>
    </citation>
    <scope>NUCLEOTIDE SEQUENCE [LARGE SCALE GENOMIC DNA]</scope>
    <source>
        <strain evidence="3 4">SM1211</strain>
    </source>
</reference>
<evidence type="ECO:0000256" key="1">
    <source>
        <dbReference type="SAM" id="MobiDB-lite"/>
    </source>
</evidence>
<dbReference type="InterPro" id="IPR011992">
    <property type="entry name" value="EF-hand-dom_pair"/>
</dbReference>
<dbReference type="Proteomes" id="UP000231259">
    <property type="component" value="Unassembled WGS sequence"/>
</dbReference>
<dbReference type="EMBL" id="AWWI01000106">
    <property type="protein sequence ID" value="PIL19225.1"/>
    <property type="molecule type" value="Genomic_DNA"/>
</dbReference>
<sequence>MTLTATVLGGAAFADSNHGHGGQPGAKPGSGMMQSGGPGMMGGMDGMMDMMQRMHGNMMGGGMMGVMGPMGGGMTKMLDADGDGKVTPEEMRTQLQAKLAEYDGDGDGSLSIAEFETLHSAMIREMMVDRFQHLDADGDGAVTAEEMVAPAEMMERMQMMRSNMAQSQGQPGNGQGMGDGTMMNDN</sequence>
<dbReference type="PROSITE" id="PS50222">
    <property type="entry name" value="EF_HAND_2"/>
    <property type="match status" value="2"/>
</dbReference>
<feature type="region of interest" description="Disordered" evidence="1">
    <location>
        <begin position="12"/>
        <end position="39"/>
    </location>
</feature>
<evidence type="ECO:0000313" key="3">
    <source>
        <dbReference type="EMBL" id="PIL19225.1"/>
    </source>
</evidence>
<organism evidence="3 4">
    <name type="scientific">Puniceibacterium antarcticum</name>
    <dbReference type="NCBI Taxonomy" id="1206336"/>
    <lineage>
        <taxon>Bacteria</taxon>
        <taxon>Pseudomonadati</taxon>
        <taxon>Pseudomonadota</taxon>
        <taxon>Alphaproteobacteria</taxon>
        <taxon>Rhodobacterales</taxon>
        <taxon>Paracoccaceae</taxon>
        <taxon>Puniceibacterium</taxon>
    </lineage>
</organism>
<feature type="region of interest" description="Disordered" evidence="1">
    <location>
        <begin position="163"/>
        <end position="186"/>
    </location>
</feature>
<dbReference type="Pfam" id="PF13202">
    <property type="entry name" value="EF-hand_5"/>
    <property type="match status" value="3"/>
</dbReference>
<feature type="domain" description="EF-hand" evidence="2">
    <location>
        <begin position="131"/>
        <end position="157"/>
    </location>
</feature>
<dbReference type="SUPFAM" id="SSF47473">
    <property type="entry name" value="EF-hand"/>
    <property type="match status" value="1"/>
</dbReference>
<name>A0A2G8RCC2_9RHOB</name>
<feature type="domain" description="EF-hand" evidence="2">
    <location>
        <begin position="90"/>
        <end position="125"/>
    </location>
</feature>
<gene>
    <name evidence="3" type="ORF">P775_15675</name>
</gene>
<proteinExistence type="predicted"/>
<dbReference type="SMART" id="SM00054">
    <property type="entry name" value="EFh"/>
    <property type="match status" value="2"/>
</dbReference>
<dbReference type="InterPro" id="IPR018247">
    <property type="entry name" value="EF_Hand_1_Ca_BS"/>
</dbReference>
<dbReference type="Gene3D" id="1.10.238.10">
    <property type="entry name" value="EF-hand"/>
    <property type="match status" value="2"/>
</dbReference>
<protein>
    <recommendedName>
        <fullName evidence="2">EF-hand domain-containing protein</fullName>
    </recommendedName>
</protein>
<dbReference type="InterPro" id="IPR002048">
    <property type="entry name" value="EF_hand_dom"/>
</dbReference>